<proteinExistence type="predicted"/>
<evidence type="ECO:0008006" key="3">
    <source>
        <dbReference type="Google" id="ProtNLM"/>
    </source>
</evidence>
<feature type="non-terminal residue" evidence="1">
    <location>
        <position position="81"/>
    </location>
</feature>
<dbReference type="InterPro" id="IPR011990">
    <property type="entry name" value="TPR-like_helical_dom_sf"/>
</dbReference>
<dbReference type="EMBL" id="CAJOAX010066922">
    <property type="protein sequence ID" value="CAF4360767.1"/>
    <property type="molecule type" value="Genomic_DNA"/>
</dbReference>
<evidence type="ECO:0000313" key="2">
    <source>
        <dbReference type="Proteomes" id="UP000663823"/>
    </source>
</evidence>
<accession>A0A820LPL4</accession>
<dbReference type="AlphaFoldDB" id="A0A820LPL4"/>
<dbReference type="Proteomes" id="UP000663823">
    <property type="component" value="Unassembled WGS sequence"/>
</dbReference>
<organism evidence="1 2">
    <name type="scientific">Rotaria sordida</name>
    <dbReference type="NCBI Taxonomy" id="392033"/>
    <lineage>
        <taxon>Eukaryota</taxon>
        <taxon>Metazoa</taxon>
        <taxon>Spiralia</taxon>
        <taxon>Gnathifera</taxon>
        <taxon>Rotifera</taxon>
        <taxon>Eurotatoria</taxon>
        <taxon>Bdelloidea</taxon>
        <taxon>Philodinida</taxon>
        <taxon>Philodinidae</taxon>
        <taxon>Rotaria</taxon>
    </lineage>
</organism>
<evidence type="ECO:0000313" key="1">
    <source>
        <dbReference type="EMBL" id="CAF4360767.1"/>
    </source>
</evidence>
<protein>
    <recommendedName>
        <fullName evidence="3">Pentatricopeptide repeat-containing protein</fullName>
    </recommendedName>
</protein>
<reference evidence="1" key="1">
    <citation type="submission" date="2021-02" db="EMBL/GenBank/DDBJ databases">
        <authorList>
            <person name="Nowell W R."/>
        </authorList>
    </citation>
    <scope>NUCLEOTIDE SEQUENCE</scope>
</reference>
<gene>
    <name evidence="1" type="ORF">OTI717_LOCUS43840</name>
</gene>
<comment type="caution">
    <text evidence="1">The sequence shown here is derived from an EMBL/GenBank/DDBJ whole genome shotgun (WGS) entry which is preliminary data.</text>
</comment>
<sequence length="81" mass="9213">MSNNMPDKVLDLLNEMTIKPNNFTLTILFNACGKLANDRAMKIGKKLLDEIPDNYRNDNILLTSVTHMLMKFGDIQSAERV</sequence>
<name>A0A820LPL4_9BILA</name>
<dbReference type="Gene3D" id="1.25.40.10">
    <property type="entry name" value="Tetratricopeptide repeat domain"/>
    <property type="match status" value="1"/>
</dbReference>